<dbReference type="PRINTS" id="PR00778">
    <property type="entry name" value="HTHARSR"/>
</dbReference>
<dbReference type="InterPro" id="IPR001845">
    <property type="entry name" value="HTH_ArsR_DNA-bd_dom"/>
</dbReference>
<dbReference type="InterPro" id="IPR011991">
    <property type="entry name" value="ArsR-like_HTH"/>
</dbReference>
<feature type="domain" description="HTH arsR-type" evidence="4">
    <location>
        <begin position="1"/>
        <end position="97"/>
    </location>
</feature>
<proteinExistence type="predicted"/>
<dbReference type="STRING" id="1122133.SAMN02745157_4382"/>
<dbReference type="PROSITE" id="PS50987">
    <property type="entry name" value="HTH_ARSR_2"/>
    <property type="match status" value="1"/>
</dbReference>
<dbReference type="PANTHER" id="PTHR43132:SF2">
    <property type="entry name" value="ARSENICAL RESISTANCE OPERON REPRESSOR ARSR-RELATED"/>
    <property type="match status" value="1"/>
</dbReference>
<reference evidence="5 6" key="1">
    <citation type="submission" date="2016-11" db="EMBL/GenBank/DDBJ databases">
        <authorList>
            <person name="Jaros S."/>
            <person name="Januszkiewicz K."/>
            <person name="Wedrychowicz H."/>
        </authorList>
    </citation>
    <scope>NUCLEOTIDE SEQUENCE [LARGE SCALE GENOMIC DNA]</scope>
    <source>
        <strain evidence="5 6">DSM 19436</strain>
    </source>
</reference>
<dbReference type="AlphaFoldDB" id="A0A1M5KG45"/>
<sequence>MTLSEQQALDAFGALSQETRLRMVKALVVAGPEGMPAGAVADAVGVPASSASFHLAHLERAGLLTSRRESRSIIYAADYAGLSALVGFLMLDCCQGHPAVCAPAADTCAAASCCLPAEVVTELADPVNP</sequence>
<dbReference type="EMBL" id="FQUP01000005">
    <property type="protein sequence ID" value="SHG51711.1"/>
    <property type="molecule type" value="Genomic_DNA"/>
</dbReference>
<dbReference type="SUPFAM" id="SSF46785">
    <property type="entry name" value="Winged helix' DNA-binding domain"/>
    <property type="match status" value="1"/>
</dbReference>
<dbReference type="GO" id="GO:0003700">
    <property type="term" value="F:DNA-binding transcription factor activity"/>
    <property type="evidence" value="ECO:0007669"/>
    <property type="project" value="InterPro"/>
</dbReference>
<dbReference type="Gene3D" id="1.10.10.10">
    <property type="entry name" value="Winged helix-like DNA-binding domain superfamily/Winged helix DNA-binding domain"/>
    <property type="match status" value="1"/>
</dbReference>
<dbReference type="NCBIfam" id="NF033788">
    <property type="entry name" value="HTH_metalloreg"/>
    <property type="match status" value="1"/>
</dbReference>
<gene>
    <name evidence="5" type="ORF">SAMN02745157_4382</name>
</gene>
<evidence type="ECO:0000256" key="1">
    <source>
        <dbReference type="ARBA" id="ARBA00023015"/>
    </source>
</evidence>
<evidence type="ECO:0000259" key="4">
    <source>
        <dbReference type="PROSITE" id="PS50987"/>
    </source>
</evidence>
<evidence type="ECO:0000256" key="2">
    <source>
        <dbReference type="ARBA" id="ARBA00023125"/>
    </source>
</evidence>
<name>A0A1M5KG45_9HYPH</name>
<evidence type="ECO:0000256" key="3">
    <source>
        <dbReference type="ARBA" id="ARBA00023163"/>
    </source>
</evidence>
<dbReference type="SMART" id="SM00418">
    <property type="entry name" value="HTH_ARSR"/>
    <property type="match status" value="1"/>
</dbReference>
<dbReference type="Pfam" id="PF12840">
    <property type="entry name" value="HTH_20"/>
    <property type="match status" value="1"/>
</dbReference>
<keyword evidence="1" id="KW-0805">Transcription regulation</keyword>
<organism evidence="5 6">
    <name type="scientific">Kaistia soli DSM 19436</name>
    <dbReference type="NCBI Taxonomy" id="1122133"/>
    <lineage>
        <taxon>Bacteria</taxon>
        <taxon>Pseudomonadati</taxon>
        <taxon>Pseudomonadota</taxon>
        <taxon>Alphaproteobacteria</taxon>
        <taxon>Hyphomicrobiales</taxon>
        <taxon>Kaistiaceae</taxon>
        <taxon>Kaistia</taxon>
    </lineage>
</organism>
<dbReference type="Proteomes" id="UP000184485">
    <property type="component" value="Unassembled WGS sequence"/>
</dbReference>
<dbReference type="CDD" id="cd00090">
    <property type="entry name" value="HTH_ARSR"/>
    <property type="match status" value="1"/>
</dbReference>
<dbReference type="InterPro" id="IPR036390">
    <property type="entry name" value="WH_DNA-bd_sf"/>
</dbReference>
<keyword evidence="3" id="KW-0804">Transcription</keyword>
<dbReference type="InterPro" id="IPR036388">
    <property type="entry name" value="WH-like_DNA-bd_sf"/>
</dbReference>
<dbReference type="InterPro" id="IPR051011">
    <property type="entry name" value="Metal_resp_trans_reg"/>
</dbReference>
<accession>A0A1M5KG45</accession>
<evidence type="ECO:0000313" key="5">
    <source>
        <dbReference type="EMBL" id="SHG51711.1"/>
    </source>
</evidence>
<dbReference type="PANTHER" id="PTHR43132">
    <property type="entry name" value="ARSENICAL RESISTANCE OPERON REPRESSOR ARSR-RELATED"/>
    <property type="match status" value="1"/>
</dbReference>
<protein>
    <submittedName>
        <fullName evidence="5">Transcriptional regulator, ArsR family</fullName>
    </submittedName>
</protein>
<dbReference type="GO" id="GO:0003677">
    <property type="term" value="F:DNA binding"/>
    <property type="evidence" value="ECO:0007669"/>
    <property type="project" value="UniProtKB-KW"/>
</dbReference>
<evidence type="ECO:0000313" key="6">
    <source>
        <dbReference type="Proteomes" id="UP000184485"/>
    </source>
</evidence>
<keyword evidence="2" id="KW-0238">DNA-binding</keyword>
<keyword evidence="6" id="KW-1185">Reference proteome</keyword>